<proteinExistence type="predicted"/>
<dbReference type="KEGG" id="acx:Achr_17870"/>
<dbReference type="PANTHER" id="PTHR22916">
    <property type="entry name" value="GLYCOSYLTRANSFERASE"/>
    <property type="match status" value="1"/>
</dbReference>
<dbReference type="STRING" id="1328314.Achr_17870"/>
<dbReference type="GO" id="GO:0016758">
    <property type="term" value="F:hexosyltransferase activity"/>
    <property type="evidence" value="ECO:0007669"/>
    <property type="project" value="UniProtKB-ARBA"/>
</dbReference>
<dbReference type="PANTHER" id="PTHR22916:SF3">
    <property type="entry name" value="UDP-GLCNAC:BETAGAL BETA-1,3-N-ACETYLGLUCOSAMINYLTRANSFERASE-LIKE PROTEIN 1"/>
    <property type="match status" value="1"/>
</dbReference>
<accession>A0A0C4WHS6</accession>
<organism evidence="2 3">
    <name type="scientific">Azotobacter chroococcum NCIMB 8003</name>
    <dbReference type="NCBI Taxonomy" id="1328314"/>
    <lineage>
        <taxon>Bacteria</taxon>
        <taxon>Pseudomonadati</taxon>
        <taxon>Pseudomonadota</taxon>
        <taxon>Gammaproteobacteria</taxon>
        <taxon>Pseudomonadales</taxon>
        <taxon>Pseudomonadaceae</taxon>
        <taxon>Azotobacter</taxon>
    </lineage>
</organism>
<name>A0A0C4WHS6_9GAMM</name>
<dbReference type="Gene3D" id="3.90.550.10">
    <property type="entry name" value="Spore Coat Polysaccharide Biosynthesis Protein SpsA, Chain A"/>
    <property type="match status" value="1"/>
</dbReference>
<reference evidence="2 3" key="1">
    <citation type="journal article" date="2015" name="PLoS ONE">
        <title>Azotobacter Genomes: The Genome of Azotobacter chroococcum NCIMB 8003 (ATCC 4412).</title>
        <authorList>
            <person name="Robson R.L."/>
            <person name="Jones R."/>
            <person name="Robson R.M."/>
            <person name="Schwartz A."/>
            <person name="Richardson T.H."/>
        </authorList>
    </citation>
    <scope>NUCLEOTIDE SEQUENCE [LARGE SCALE GENOMIC DNA]</scope>
    <source>
        <strain evidence="2 3">NCIMB 8003</strain>
    </source>
</reference>
<evidence type="ECO:0000259" key="1">
    <source>
        <dbReference type="Pfam" id="PF00535"/>
    </source>
</evidence>
<dbReference type="InterPro" id="IPR001173">
    <property type="entry name" value="Glyco_trans_2-like"/>
</dbReference>
<evidence type="ECO:0000313" key="3">
    <source>
        <dbReference type="Proteomes" id="UP000068210"/>
    </source>
</evidence>
<dbReference type="HOGENOM" id="CLU_025996_2_0_6"/>
<dbReference type="CDD" id="cd04196">
    <property type="entry name" value="GT_2_like_d"/>
    <property type="match status" value="1"/>
</dbReference>
<dbReference type="SUPFAM" id="SSF53448">
    <property type="entry name" value="Nucleotide-diphospho-sugar transferases"/>
    <property type="match status" value="1"/>
</dbReference>
<dbReference type="InterPro" id="IPR029044">
    <property type="entry name" value="Nucleotide-diphossugar_trans"/>
</dbReference>
<dbReference type="AlphaFoldDB" id="A0A0C4WHS6"/>
<gene>
    <name evidence="2" type="ORF">Achr_17870</name>
</gene>
<dbReference type="RefSeq" id="WP_039803674.1">
    <property type="nucleotide sequence ID" value="NZ_CP010415.1"/>
</dbReference>
<feature type="domain" description="Glycosyltransferase 2-like" evidence="1">
    <location>
        <begin position="4"/>
        <end position="162"/>
    </location>
</feature>
<dbReference type="EMBL" id="CP010415">
    <property type="protein sequence ID" value="AJE21243.1"/>
    <property type="molecule type" value="Genomic_DNA"/>
</dbReference>
<dbReference type="Pfam" id="PF00535">
    <property type="entry name" value="Glycos_transf_2"/>
    <property type="match status" value="1"/>
</dbReference>
<keyword evidence="2" id="KW-0808">Transferase</keyword>
<keyword evidence="3" id="KW-1185">Reference proteome</keyword>
<dbReference type="Proteomes" id="UP000068210">
    <property type="component" value="Chromosome"/>
</dbReference>
<evidence type="ECO:0000313" key="2">
    <source>
        <dbReference type="EMBL" id="AJE21243.1"/>
    </source>
</evidence>
<protein>
    <submittedName>
        <fullName evidence="2">Glycosyl transferase, group 2 family protein</fullName>
    </submittedName>
</protein>
<sequence length="321" mass="36540">MKISIAMATYNGSRYLPEQLDSFLRQTRQPDELVVCDDCSQDGTLAILTDFQKRAPFPVFISRNEKNLGFIKNFERALSLCTGEIIFLSDQDDVWLENKLETIEKTFLAHPEKMIVTNDQRIASQDLQSSTGTTLENIRALGLEKSYMKAGCCTAIRKSWLEVVLPIPVEIGTHDAWINRIGDFCKLRLIVEQPLQIYRRHEKNTSHSLTSSAGKLSRLSKLTHYGIRDASGGWKHQIIATNLYIGRLKKRARQLKALGAGELVEQTIAALQGKLPALEKRLEIASRPRWRRPPELLRFWLSGGYRNFAGWKSALKDMVRP</sequence>